<geneLocation type="plasmid" evidence="1 2">
    <name>unnamed1</name>
</geneLocation>
<dbReference type="AlphaFoldDB" id="A0A1L6ZP96"/>
<evidence type="ECO:0000313" key="2">
    <source>
        <dbReference type="Proteomes" id="UP000185426"/>
    </source>
</evidence>
<dbReference type="RefSeq" id="WP_075623771.1">
    <property type="nucleotide sequence ID" value="NZ_CP015608.1"/>
</dbReference>
<accession>A0A1L6ZP96</accession>
<organism evidence="1 2">
    <name type="scientific">Bacillus safensis</name>
    <dbReference type="NCBI Taxonomy" id="561879"/>
    <lineage>
        <taxon>Bacteria</taxon>
        <taxon>Bacillati</taxon>
        <taxon>Bacillota</taxon>
        <taxon>Bacilli</taxon>
        <taxon>Bacillales</taxon>
        <taxon>Bacillaceae</taxon>
        <taxon>Bacillus</taxon>
    </lineage>
</organism>
<gene>
    <name evidence="1" type="ORF">BSA145_20995</name>
</gene>
<name>A0A1L6ZP96_BACIA</name>
<sequence length="97" mass="11207">MKFKRYELVKLLRNDGLMGYRDTKVGSIGMVLFHDQVDDSVDVDFHYKETNRRLTDRWGVIGTHDEGGNSRDDIADTCTIDPKDLERIKSVEGIKIF</sequence>
<dbReference type="Proteomes" id="UP000185426">
    <property type="component" value="Plasmid unnamed1"/>
</dbReference>
<protein>
    <submittedName>
        <fullName evidence="1">Uncharacterized protein</fullName>
    </submittedName>
</protein>
<proteinExistence type="predicted"/>
<evidence type="ECO:0000313" key="1">
    <source>
        <dbReference type="EMBL" id="APT48344.1"/>
    </source>
</evidence>
<reference evidence="1 2" key="1">
    <citation type="submission" date="2016-05" db="EMBL/GenBank/DDBJ databases">
        <title>Complete Genome and Methylome Analysis of Psychrotrophic Bacterial Isolates from Antarctic Lake Untersee.</title>
        <authorList>
            <person name="Fomenkov A."/>
            <person name="Akimov V.N."/>
            <person name="Vasilyeva L.V."/>
            <person name="Andersen D."/>
            <person name="Vincze T."/>
            <person name="Roberts R.J."/>
        </authorList>
    </citation>
    <scope>NUCLEOTIDE SEQUENCE [LARGE SCALE GENOMIC DNA]</scope>
    <source>
        <strain evidence="1 2">U14-5</strain>
        <plasmid evidence="1 2">unnamed1</plasmid>
    </source>
</reference>
<dbReference type="EMBL" id="CP015608">
    <property type="protein sequence ID" value="APT48344.1"/>
    <property type="molecule type" value="Genomic_DNA"/>
</dbReference>
<keyword evidence="1" id="KW-0614">Plasmid</keyword>